<reference evidence="3" key="1">
    <citation type="submission" date="2019-01" db="EMBL/GenBank/DDBJ databases">
        <title>Cytophagaceae bacterium strain CAR-16.</title>
        <authorList>
            <person name="Chen W.-M."/>
        </authorList>
    </citation>
    <scope>NUCLEOTIDE SEQUENCE [LARGE SCALE GENOMIC DNA]</scope>
    <source>
        <strain evidence="3">ICH-30</strain>
    </source>
</reference>
<accession>A0A4Q1KT23</accession>
<evidence type="ECO:0000313" key="2">
    <source>
        <dbReference type="EMBL" id="RXR32184.1"/>
    </source>
</evidence>
<dbReference type="InterPro" id="IPR019619">
    <property type="entry name" value="DUF2490"/>
</dbReference>
<sequence>MCWSKYFKFVLILLLSATSISQNKITENQQIWLGYITQTKLSNHLSWWNDAHWVPESFGLVRTGITYHFGKKNQMTTTVGYAFGKIYPPEGAETFRPEHRLWGQTTLSHKHNDFSFLHRLRYEGRFRGKIIEDHLQNEFNFNYRLRYLLQARYYFKNQEKGKFYLMASDEVLFNVGDEIKNNFRLDQNRISLGVGYQLKKMTFQVAYMNQLIESNTSYTFKMNHNLQILVLHHFDLRKNPKTN</sequence>
<evidence type="ECO:0000256" key="1">
    <source>
        <dbReference type="SAM" id="SignalP"/>
    </source>
</evidence>
<dbReference type="OrthoDB" id="1118734at2"/>
<dbReference type="RefSeq" id="WP_129464299.1">
    <property type="nucleotide sequence ID" value="NZ_SBKQ01000007.1"/>
</dbReference>
<dbReference type="AlphaFoldDB" id="A0A4Q1KT23"/>
<dbReference type="EMBL" id="SBKQ01000007">
    <property type="protein sequence ID" value="RXR32184.1"/>
    <property type="molecule type" value="Genomic_DNA"/>
</dbReference>
<name>A0A4Q1KT23_9FLAO</name>
<evidence type="ECO:0000313" key="3">
    <source>
        <dbReference type="Proteomes" id="UP000289734"/>
    </source>
</evidence>
<keyword evidence="3" id="KW-1185">Reference proteome</keyword>
<comment type="caution">
    <text evidence="2">The sequence shown here is derived from an EMBL/GenBank/DDBJ whole genome shotgun (WGS) entry which is preliminary data.</text>
</comment>
<dbReference type="Pfam" id="PF10677">
    <property type="entry name" value="DUF2490"/>
    <property type="match status" value="1"/>
</dbReference>
<dbReference type="Proteomes" id="UP000289734">
    <property type="component" value="Unassembled WGS sequence"/>
</dbReference>
<organism evidence="2 3">
    <name type="scientific">Flavobacterium piscinae</name>
    <dbReference type="NCBI Taxonomy" id="2506424"/>
    <lineage>
        <taxon>Bacteria</taxon>
        <taxon>Pseudomonadati</taxon>
        <taxon>Bacteroidota</taxon>
        <taxon>Flavobacteriia</taxon>
        <taxon>Flavobacteriales</taxon>
        <taxon>Flavobacteriaceae</taxon>
        <taxon>Flavobacterium</taxon>
    </lineage>
</organism>
<feature type="chain" id="PRO_5021028346" evidence="1">
    <location>
        <begin position="22"/>
        <end position="243"/>
    </location>
</feature>
<protein>
    <submittedName>
        <fullName evidence="2">DUF2490 domain-containing protein</fullName>
    </submittedName>
</protein>
<keyword evidence="1" id="KW-0732">Signal</keyword>
<feature type="signal peptide" evidence="1">
    <location>
        <begin position="1"/>
        <end position="21"/>
    </location>
</feature>
<proteinExistence type="predicted"/>
<gene>
    <name evidence="2" type="ORF">EQG68_08045</name>
</gene>